<dbReference type="EMBL" id="DS566309">
    <property type="status" value="NOT_ANNOTATED_CDS"/>
    <property type="molecule type" value="Genomic_DNA"/>
</dbReference>
<dbReference type="PANTHER" id="PTHR10556">
    <property type="entry name" value="3-OXO-5-ALPHA-STEROID 4-DEHYDROGENASE"/>
    <property type="match status" value="1"/>
</dbReference>
<dbReference type="eggNOG" id="KOG1638">
    <property type="taxonomic scope" value="Eukaryota"/>
</dbReference>
<feature type="domain" description="3-oxo-5-alpha-steroid 4-dehydrogenase C-terminal" evidence="7">
    <location>
        <begin position="109"/>
        <end position="261"/>
    </location>
</feature>
<reference evidence="9" key="1">
    <citation type="journal article" date="2006" name="Science">
        <title>Phytophthora genome sequences uncover evolutionary origins and mechanisms of pathogenesis.</title>
        <authorList>
            <person name="Tyler B.M."/>
            <person name="Tripathy S."/>
            <person name="Zhang X."/>
            <person name="Dehal P."/>
            <person name="Jiang R.H."/>
            <person name="Aerts A."/>
            <person name="Arredondo F.D."/>
            <person name="Baxter L."/>
            <person name="Bensasson D."/>
            <person name="Beynon J.L."/>
            <person name="Chapman J."/>
            <person name="Damasceno C.M."/>
            <person name="Dorrance A.E."/>
            <person name="Dou D."/>
            <person name="Dickerman A.W."/>
            <person name="Dubchak I.L."/>
            <person name="Garbelotto M."/>
            <person name="Gijzen M."/>
            <person name="Gordon S.G."/>
            <person name="Govers F."/>
            <person name="Grunwald N.J."/>
            <person name="Huang W."/>
            <person name="Ivors K.L."/>
            <person name="Jones R.W."/>
            <person name="Kamoun S."/>
            <person name="Krampis K."/>
            <person name="Lamour K.H."/>
            <person name="Lee M.K."/>
            <person name="McDonald W.H."/>
            <person name="Medina M."/>
            <person name="Meijer H.J."/>
            <person name="Nordberg E.K."/>
            <person name="Maclean D.J."/>
            <person name="Ospina-Giraldo M.D."/>
            <person name="Morris P.F."/>
            <person name="Phuntumart V."/>
            <person name="Putnam N.H."/>
            <person name="Rash S."/>
            <person name="Rose J.K."/>
            <person name="Sakihama Y."/>
            <person name="Salamov A.A."/>
            <person name="Savidor A."/>
            <person name="Scheuring C.F."/>
            <person name="Smith B.M."/>
            <person name="Sobral B.W."/>
            <person name="Terry A."/>
            <person name="Torto-Alalibo T.A."/>
            <person name="Win J."/>
            <person name="Xu Z."/>
            <person name="Zhang H."/>
            <person name="Grigoriev I.V."/>
            <person name="Rokhsar D.S."/>
            <person name="Boore J.L."/>
        </authorList>
    </citation>
    <scope>NUCLEOTIDE SEQUENCE [LARGE SCALE GENOMIC DNA]</scope>
    <source>
        <strain evidence="9">Pr102</strain>
    </source>
</reference>
<feature type="transmembrane region" description="Helical" evidence="6">
    <location>
        <begin position="12"/>
        <end position="32"/>
    </location>
</feature>
<dbReference type="Proteomes" id="UP000005238">
    <property type="component" value="Unassembled WGS sequence"/>
</dbReference>
<evidence type="ECO:0000256" key="5">
    <source>
        <dbReference type="ARBA" id="ARBA00023136"/>
    </source>
</evidence>
<dbReference type="InterPro" id="IPR001104">
    <property type="entry name" value="3-oxo-5_a-steroid_4-DH_C"/>
</dbReference>
<dbReference type="InterPro" id="IPR039357">
    <property type="entry name" value="SRD5A/TECR"/>
</dbReference>
<evidence type="ECO:0000259" key="7">
    <source>
        <dbReference type="Pfam" id="PF02544"/>
    </source>
</evidence>
<evidence type="ECO:0000313" key="9">
    <source>
        <dbReference type="Proteomes" id="UP000005238"/>
    </source>
</evidence>
<feature type="transmembrane region" description="Helical" evidence="6">
    <location>
        <begin position="151"/>
        <end position="168"/>
    </location>
</feature>
<evidence type="ECO:0000256" key="4">
    <source>
        <dbReference type="ARBA" id="ARBA00022989"/>
    </source>
</evidence>
<dbReference type="Pfam" id="PF02544">
    <property type="entry name" value="Steroid_dh"/>
    <property type="match status" value="1"/>
</dbReference>
<dbReference type="PIRSF" id="PIRSF015596">
    <property type="entry name" value="5_alpha-SR2"/>
    <property type="match status" value="1"/>
</dbReference>
<reference evidence="8" key="2">
    <citation type="submission" date="2015-06" db="UniProtKB">
        <authorList>
            <consortium name="EnsemblProtists"/>
        </authorList>
    </citation>
    <scope>IDENTIFICATION</scope>
    <source>
        <strain evidence="8">Pr102</strain>
    </source>
</reference>
<dbReference type="GO" id="GO:0016491">
    <property type="term" value="F:oxidoreductase activity"/>
    <property type="evidence" value="ECO:0000318"/>
    <property type="project" value="GO_Central"/>
</dbReference>
<keyword evidence="9" id="KW-1185">Reference proteome</keyword>
<keyword evidence="5 6" id="KW-0472">Membrane</keyword>
<keyword evidence="4 6" id="KW-1133">Transmembrane helix</keyword>
<comment type="subcellular location">
    <subcellularLocation>
        <location evidence="1">Membrane</location>
        <topology evidence="1">Multi-pass membrane protein</topology>
    </subcellularLocation>
</comment>
<dbReference type="VEuPathDB" id="FungiDB:KRP23_13460"/>
<dbReference type="AlphaFoldDB" id="H3H5A8"/>
<evidence type="ECO:0000256" key="3">
    <source>
        <dbReference type="ARBA" id="ARBA00022692"/>
    </source>
</evidence>
<name>H3H5A8_PHYRM</name>
<protein>
    <recommendedName>
        <fullName evidence="7">3-oxo-5-alpha-steroid 4-dehydrogenase C-terminal domain-containing protein</fullName>
    </recommendedName>
</protein>
<dbReference type="OMA" id="PHYALEW"/>
<dbReference type="InterPro" id="IPR016636">
    <property type="entry name" value="3-oxo-5-alpha-steroid_4-DH"/>
</dbReference>
<dbReference type="PANTHER" id="PTHR10556:SF43">
    <property type="entry name" value="STEROID 5-ALPHA-REDUCTASE DET2"/>
    <property type="match status" value="1"/>
</dbReference>
<dbReference type="FunCoup" id="H3H5A8">
    <property type="interactions" value="103"/>
</dbReference>
<comment type="similarity">
    <text evidence="2">Belongs to the steroid 5-alpha reductase family.</text>
</comment>
<dbReference type="Gene3D" id="1.20.120.1630">
    <property type="match status" value="1"/>
</dbReference>
<dbReference type="GO" id="GO:0008202">
    <property type="term" value="P:steroid metabolic process"/>
    <property type="evidence" value="ECO:0007669"/>
    <property type="project" value="InterPro"/>
</dbReference>
<dbReference type="EnsemblProtists" id="Phyra85806">
    <property type="protein sequence ID" value="Phyra85806"/>
    <property type="gene ID" value="Phyra85806"/>
</dbReference>
<evidence type="ECO:0000313" key="8">
    <source>
        <dbReference type="EnsemblProtists" id="Phyra85806"/>
    </source>
</evidence>
<dbReference type="InParanoid" id="H3H5A8"/>
<evidence type="ECO:0000256" key="6">
    <source>
        <dbReference type="SAM" id="Phobius"/>
    </source>
</evidence>
<dbReference type="PROSITE" id="PS50244">
    <property type="entry name" value="S5A_REDUCTASE"/>
    <property type="match status" value="1"/>
</dbReference>
<keyword evidence="3 6" id="KW-0812">Transmembrane</keyword>
<dbReference type="GO" id="GO:0003865">
    <property type="term" value="F:3-oxo-5-alpha-steroid 4-dehydrogenase activity"/>
    <property type="evidence" value="ECO:0007669"/>
    <property type="project" value="InterPro"/>
</dbReference>
<accession>H3H5A8</accession>
<sequence>MLGIETEEELHGWLVKGVFVLGVVTYIATSFITAPYGRHVRPGWGLTVNTRLGWVLMESPSAVWFAIVYSWGEHRLETTPLIAASLWECHYVYRSYVYPFLIRTNKDKGMPLTVMLSGDFYNMINAYVNARYLSQFGDYRYNEDEMLARPSFYAGIALFVFGLSMNIYSDQVLINLRKSGESGYKIPHGGLFEYVSSPNYLSELLEWAGWAMLTQSPAGLSFVVYTATNLVPRALSNHRWYQDKFREEYPASRRAIIPFLW</sequence>
<proteinExistence type="inferred from homology"/>
<evidence type="ECO:0000256" key="1">
    <source>
        <dbReference type="ARBA" id="ARBA00004141"/>
    </source>
</evidence>
<dbReference type="GO" id="GO:0016020">
    <property type="term" value="C:membrane"/>
    <property type="evidence" value="ECO:0007669"/>
    <property type="project" value="UniProtKB-SubCell"/>
</dbReference>
<dbReference type="STRING" id="164328.H3H5A8"/>
<dbReference type="HOGENOM" id="CLU_065395_1_0_1"/>
<dbReference type="VEuPathDB" id="FungiDB:KRP22_12445"/>
<dbReference type="FunFam" id="1.20.120.1630:FF:000014">
    <property type="entry name" value="Steroid 5-alpha reductase, putative"/>
    <property type="match status" value="1"/>
</dbReference>
<evidence type="ECO:0000256" key="2">
    <source>
        <dbReference type="ARBA" id="ARBA00007742"/>
    </source>
</evidence>
<organism evidence="8 9">
    <name type="scientific">Phytophthora ramorum</name>
    <name type="common">Sudden oak death agent</name>
    <dbReference type="NCBI Taxonomy" id="164328"/>
    <lineage>
        <taxon>Eukaryota</taxon>
        <taxon>Sar</taxon>
        <taxon>Stramenopiles</taxon>
        <taxon>Oomycota</taxon>
        <taxon>Peronosporomycetes</taxon>
        <taxon>Peronosporales</taxon>
        <taxon>Peronosporaceae</taxon>
        <taxon>Phytophthora</taxon>
    </lineage>
</organism>